<keyword evidence="3" id="KW-1185">Reference proteome</keyword>
<protein>
    <submittedName>
        <fullName evidence="2">Uncharacterized protein</fullName>
    </submittedName>
</protein>
<dbReference type="EMBL" id="JABBWM010000108">
    <property type="protein sequence ID" value="KAG2089872.1"/>
    <property type="molecule type" value="Genomic_DNA"/>
</dbReference>
<organism evidence="2 3">
    <name type="scientific">Suillus discolor</name>
    <dbReference type="NCBI Taxonomy" id="1912936"/>
    <lineage>
        <taxon>Eukaryota</taxon>
        <taxon>Fungi</taxon>
        <taxon>Dikarya</taxon>
        <taxon>Basidiomycota</taxon>
        <taxon>Agaricomycotina</taxon>
        <taxon>Agaricomycetes</taxon>
        <taxon>Agaricomycetidae</taxon>
        <taxon>Boletales</taxon>
        <taxon>Suillineae</taxon>
        <taxon>Suillaceae</taxon>
        <taxon>Suillus</taxon>
    </lineage>
</organism>
<name>A0A9P7JML2_9AGAM</name>
<reference evidence="2" key="1">
    <citation type="journal article" date="2020" name="New Phytol.">
        <title>Comparative genomics reveals dynamic genome evolution in host specialist ectomycorrhizal fungi.</title>
        <authorList>
            <person name="Lofgren L.A."/>
            <person name="Nguyen N.H."/>
            <person name="Vilgalys R."/>
            <person name="Ruytinx J."/>
            <person name="Liao H.L."/>
            <person name="Branco S."/>
            <person name="Kuo A."/>
            <person name="LaButti K."/>
            <person name="Lipzen A."/>
            <person name="Andreopoulos W."/>
            <person name="Pangilinan J."/>
            <person name="Riley R."/>
            <person name="Hundley H."/>
            <person name="Na H."/>
            <person name="Barry K."/>
            <person name="Grigoriev I.V."/>
            <person name="Stajich J.E."/>
            <person name="Kennedy P.G."/>
        </authorList>
    </citation>
    <scope>NUCLEOTIDE SEQUENCE</scope>
    <source>
        <strain evidence="2">FC423</strain>
    </source>
</reference>
<evidence type="ECO:0000313" key="3">
    <source>
        <dbReference type="Proteomes" id="UP000823399"/>
    </source>
</evidence>
<comment type="caution">
    <text evidence="2">The sequence shown here is derived from an EMBL/GenBank/DDBJ whole genome shotgun (WGS) entry which is preliminary data.</text>
</comment>
<dbReference type="GeneID" id="64705223"/>
<evidence type="ECO:0000256" key="1">
    <source>
        <dbReference type="SAM" id="MobiDB-lite"/>
    </source>
</evidence>
<gene>
    <name evidence="2" type="ORF">F5147DRAFT_787551</name>
</gene>
<dbReference type="RefSeq" id="XP_041286047.1">
    <property type="nucleotide sequence ID" value="XM_041442964.1"/>
</dbReference>
<proteinExistence type="predicted"/>
<feature type="region of interest" description="Disordered" evidence="1">
    <location>
        <begin position="281"/>
        <end position="311"/>
    </location>
</feature>
<evidence type="ECO:0000313" key="2">
    <source>
        <dbReference type="EMBL" id="KAG2089872.1"/>
    </source>
</evidence>
<sequence>MSQKLNEANLALPVGQQWKLTVFIAEHGQELTTGYCCLSASEKEKLHRKVHNLRENCVKIVHSNPKALQKQVNVMFNNMEKEWENITSRTGVKGFYIAVHGDVEHFHESKIFYTPKAQSFIKEISHLDPKCFALKFESWVTGDFDTHADVTHCLPSTKLISLCCTNIQEGLNAIMKKYNLSKKKVKMNYDNYEQKVIEMHGIALEGWTCGKVRNPSKIGHRKDLVMLLDALVNECCLWIQLTKEQVENHIATNHERVKNGESIYKPHKAMKRKVTGGAKSVDIIGDTDSSEDEVVDEDDEAQGTEGAVVVG</sequence>
<dbReference type="Proteomes" id="UP000823399">
    <property type="component" value="Unassembled WGS sequence"/>
</dbReference>
<dbReference type="OrthoDB" id="3253416at2759"/>
<dbReference type="AlphaFoldDB" id="A0A9P7JML2"/>
<feature type="compositionally biased region" description="Acidic residues" evidence="1">
    <location>
        <begin position="288"/>
        <end position="302"/>
    </location>
</feature>
<accession>A0A9P7JML2</accession>